<comment type="caution">
    <text evidence="2">The sequence shown here is derived from an EMBL/GenBank/DDBJ whole genome shotgun (WGS) entry which is preliminary data.</text>
</comment>
<evidence type="ECO:0000313" key="2">
    <source>
        <dbReference type="EMBL" id="MCI83249.1"/>
    </source>
</evidence>
<dbReference type="Proteomes" id="UP000265520">
    <property type="component" value="Unassembled WGS sequence"/>
</dbReference>
<sequence length="37" mass="4371">MRSGDWRARARCARARNQEGARGREEHEELEDSSRIK</sequence>
<name>A0A392V7L0_9FABA</name>
<feature type="non-terminal residue" evidence="2">
    <location>
        <position position="37"/>
    </location>
</feature>
<evidence type="ECO:0000313" key="3">
    <source>
        <dbReference type="Proteomes" id="UP000265520"/>
    </source>
</evidence>
<proteinExistence type="predicted"/>
<keyword evidence="3" id="KW-1185">Reference proteome</keyword>
<feature type="region of interest" description="Disordered" evidence="1">
    <location>
        <begin position="1"/>
        <end position="37"/>
    </location>
</feature>
<organism evidence="2 3">
    <name type="scientific">Trifolium medium</name>
    <dbReference type="NCBI Taxonomy" id="97028"/>
    <lineage>
        <taxon>Eukaryota</taxon>
        <taxon>Viridiplantae</taxon>
        <taxon>Streptophyta</taxon>
        <taxon>Embryophyta</taxon>
        <taxon>Tracheophyta</taxon>
        <taxon>Spermatophyta</taxon>
        <taxon>Magnoliopsida</taxon>
        <taxon>eudicotyledons</taxon>
        <taxon>Gunneridae</taxon>
        <taxon>Pentapetalae</taxon>
        <taxon>rosids</taxon>
        <taxon>fabids</taxon>
        <taxon>Fabales</taxon>
        <taxon>Fabaceae</taxon>
        <taxon>Papilionoideae</taxon>
        <taxon>50 kb inversion clade</taxon>
        <taxon>NPAAA clade</taxon>
        <taxon>Hologalegina</taxon>
        <taxon>IRL clade</taxon>
        <taxon>Trifolieae</taxon>
        <taxon>Trifolium</taxon>
    </lineage>
</organism>
<reference evidence="2 3" key="1">
    <citation type="journal article" date="2018" name="Front. Plant Sci.">
        <title>Red Clover (Trifolium pratense) and Zigzag Clover (T. medium) - A Picture of Genomic Similarities and Differences.</title>
        <authorList>
            <person name="Dluhosova J."/>
            <person name="Istvanek J."/>
            <person name="Nedelnik J."/>
            <person name="Repkova J."/>
        </authorList>
    </citation>
    <scope>NUCLEOTIDE SEQUENCE [LARGE SCALE GENOMIC DNA]</scope>
    <source>
        <strain evidence="3">cv. 10/8</strain>
        <tissue evidence="2">Leaf</tissue>
    </source>
</reference>
<accession>A0A392V7L0</accession>
<feature type="compositionally biased region" description="Basic and acidic residues" evidence="1">
    <location>
        <begin position="16"/>
        <end position="37"/>
    </location>
</feature>
<protein>
    <submittedName>
        <fullName evidence="2">Uncharacterized protein</fullName>
    </submittedName>
</protein>
<evidence type="ECO:0000256" key="1">
    <source>
        <dbReference type="SAM" id="MobiDB-lite"/>
    </source>
</evidence>
<dbReference type="EMBL" id="LXQA011062671">
    <property type="protein sequence ID" value="MCI83249.1"/>
    <property type="molecule type" value="Genomic_DNA"/>
</dbReference>
<dbReference type="AlphaFoldDB" id="A0A392V7L0"/>